<dbReference type="Proteomes" id="UP000324897">
    <property type="component" value="Chromosome 6"/>
</dbReference>
<accession>A0A5J9WN16</accession>
<keyword evidence="3" id="KW-1185">Reference proteome</keyword>
<feature type="signal peptide" evidence="1">
    <location>
        <begin position="1"/>
        <end position="23"/>
    </location>
</feature>
<protein>
    <recommendedName>
        <fullName evidence="4">Bifunctional inhibitor/plant lipid transfer protein/seed storage helical domain-containing protein</fullName>
    </recommendedName>
</protein>
<gene>
    <name evidence="2" type="ORF">EJB05_00583</name>
</gene>
<evidence type="ECO:0008006" key="4">
    <source>
        <dbReference type="Google" id="ProtNLM"/>
    </source>
</evidence>
<proteinExistence type="predicted"/>
<name>A0A5J9WN16_9POAL</name>
<keyword evidence="1" id="KW-0732">Signal</keyword>
<dbReference type="EMBL" id="RWGY01000002">
    <property type="protein sequence ID" value="TVU49277.1"/>
    <property type="molecule type" value="Genomic_DNA"/>
</dbReference>
<feature type="non-terminal residue" evidence="2">
    <location>
        <position position="1"/>
    </location>
</feature>
<dbReference type="AlphaFoldDB" id="A0A5J9WN16"/>
<comment type="caution">
    <text evidence="2">The sequence shown here is derived from an EMBL/GenBank/DDBJ whole genome shotgun (WGS) entry which is preliminary data.</text>
</comment>
<evidence type="ECO:0000313" key="2">
    <source>
        <dbReference type="EMBL" id="TVU49277.1"/>
    </source>
</evidence>
<reference evidence="2 3" key="1">
    <citation type="journal article" date="2019" name="Sci. Rep.">
        <title>A high-quality genome of Eragrostis curvula grass provides insights into Poaceae evolution and supports new strategies to enhance forage quality.</title>
        <authorList>
            <person name="Carballo J."/>
            <person name="Santos B.A.C.M."/>
            <person name="Zappacosta D."/>
            <person name="Garbus I."/>
            <person name="Selva J.P."/>
            <person name="Gallo C.A."/>
            <person name="Diaz A."/>
            <person name="Albertini E."/>
            <person name="Caccamo M."/>
            <person name="Echenique V."/>
        </authorList>
    </citation>
    <scope>NUCLEOTIDE SEQUENCE [LARGE SCALE GENOMIC DNA]</scope>
    <source>
        <strain evidence="3">cv. Victoria</strain>
        <tissue evidence="2">Leaf</tissue>
    </source>
</reference>
<sequence length="214" mass="21804">MGYALPALLLVVVVHASAAAVQGASGAETPTTATALDQVCGSLGGYYVTPSLCLSALCRLRPVPRRPHGGRARGEAGGAQCHRGAAQHPVCRQRNVAVVRRGCAVVPASVRRRRARAALGGGGRVRRAVPRRDGGAADGAVRGDGILAAGVPGPAALPPENGRFSDMAFVAHAVIASIDRSMDHVDVLLPLGRLPAKRGVPSVGGSDGRSSIQR</sequence>
<organism evidence="2 3">
    <name type="scientific">Eragrostis curvula</name>
    <name type="common">weeping love grass</name>
    <dbReference type="NCBI Taxonomy" id="38414"/>
    <lineage>
        <taxon>Eukaryota</taxon>
        <taxon>Viridiplantae</taxon>
        <taxon>Streptophyta</taxon>
        <taxon>Embryophyta</taxon>
        <taxon>Tracheophyta</taxon>
        <taxon>Spermatophyta</taxon>
        <taxon>Magnoliopsida</taxon>
        <taxon>Liliopsida</taxon>
        <taxon>Poales</taxon>
        <taxon>Poaceae</taxon>
        <taxon>PACMAD clade</taxon>
        <taxon>Chloridoideae</taxon>
        <taxon>Eragrostideae</taxon>
        <taxon>Eragrostidinae</taxon>
        <taxon>Eragrostis</taxon>
    </lineage>
</organism>
<feature type="chain" id="PRO_5023922172" description="Bifunctional inhibitor/plant lipid transfer protein/seed storage helical domain-containing protein" evidence="1">
    <location>
        <begin position="24"/>
        <end position="214"/>
    </location>
</feature>
<dbReference type="Gramene" id="TVU49277">
    <property type="protein sequence ID" value="TVU49277"/>
    <property type="gene ID" value="EJB05_00583"/>
</dbReference>
<evidence type="ECO:0000256" key="1">
    <source>
        <dbReference type="SAM" id="SignalP"/>
    </source>
</evidence>
<evidence type="ECO:0000313" key="3">
    <source>
        <dbReference type="Proteomes" id="UP000324897"/>
    </source>
</evidence>